<feature type="compositionally biased region" description="Polar residues" evidence="1">
    <location>
        <begin position="284"/>
        <end position="301"/>
    </location>
</feature>
<dbReference type="Proteomes" id="UP000219338">
    <property type="component" value="Unassembled WGS sequence"/>
</dbReference>
<reference evidence="3" key="1">
    <citation type="journal article" date="2017" name="Nat. Ecol. Evol.">
        <title>Genome expansion and lineage-specific genetic innovations in the forest pathogenic fungi Armillaria.</title>
        <authorList>
            <person name="Sipos G."/>
            <person name="Prasanna A.N."/>
            <person name="Walter M.C."/>
            <person name="O'Connor E."/>
            <person name="Balint B."/>
            <person name="Krizsan K."/>
            <person name="Kiss B."/>
            <person name="Hess J."/>
            <person name="Varga T."/>
            <person name="Slot J."/>
            <person name="Riley R."/>
            <person name="Boka B."/>
            <person name="Rigling D."/>
            <person name="Barry K."/>
            <person name="Lee J."/>
            <person name="Mihaltcheva S."/>
            <person name="LaButti K."/>
            <person name="Lipzen A."/>
            <person name="Waldron R."/>
            <person name="Moloney N.M."/>
            <person name="Sperisen C."/>
            <person name="Kredics L."/>
            <person name="Vagvoelgyi C."/>
            <person name="Patrignani A."/>
            <person name="Fitzpatrick D."/>
            <person name="Nagy I."/>
            <person name="Doyle S."/>
            <person name="Anderson J.B."/>
            <person name="Grigoriev I.V."/>
            <person name="Gueldener U."/>
            <person name="Muensterkoetter M."/>
            <person name="Nagy L.G."/>
        </authorList>
    </citation>
    <scope>NUCLEOTIDE SEQUENCE [LARGE SCALE GENOMIC DNA]</scope>
    <source>
        <strain evidence="3">C18/9</strain>
    </source>
</reference>
<proteinExistence type="predicted"/>
<organism evidence="2 3">
    <name type="scientific">Armillaria ostoyae</name>
    <name type="common">Armillaria root rot fungus</name>
    <dbReference type="NCBI Taxonomy" id="47428"/>
    <lineage>
        <taxon>Eukaryota</taxon>
        <taxon>Fungi</taxon>
        <taxon>Dikarya</taxon>
        <taxon>Basidiomycota</taxon>
        <taxon>Agaricomycotina</taxon>
        <taxon>Agaricomycetes</taxon>
        <taxon>Agaricomycetidae</taxon>
        <taxon>Agaricales</taxon>
        <taxon>Marasmiineae</taxon>
        <taxon>Physalacriaceae</taxon>
        <taxon>Armillaria</taxon>
    </lineage>
</organism>
<keyword evidence="3" id="KW-1185">Reference proteome</keyword>
<protein>
    <submittedName>
        <fullName evidence="2">Uncharacterized protein</fullName>
    </submittedName>
</protein>
<gene>
    <name evidence="2" type="ORF">ARMOST_04131</name>
</gene>
<feature type="region of interest" description="Disordered" evidence="1">
    <location>
        <begin position="1"/>
        <end position="343"/>
    </location>
</feature>
<feature type="compositionally biased region" description="Low complexity" evidence="1">
    <location>
        <begin position="121"/>
        <end position="146"/>
    </location>
</feature>
<feature type="compositionally biased region" description="Polar residues" evidence="1">
    <location>
        <begin position="1"/>
        <end position="10"/>
    </location>
</feature>
<evidence type="ECO:0000313" key="3">
    <source>
        <dbReference type="Proteomes" id="UP000219338"/>
    </source>
</evidence>
<evidence type="ECO:0000256" key="1">
    <source>
        <dbReference type="SAM" id="MobiDB-lite"/>
    </source>
</evidence>
<dbReference type="EMBL" id="FUEG01000002">
    <property type="protein sequence ID" value="SJL00817.1"/>
    <property type="molecule type" value="Genomic_DNA"/>
</dbReference>
<accession>A0A284QWG0</accession>
<feature type="compositionally biased region" description="Low complexity" evidence="1">
    <location>
        <begin position="24"/>
        <end position="35"/>
    </location>
</feature>
<name>A0A284QWG0_ARMOS</name>
<feature type="compositionally biased region" description="Low complexity" evidence="1">
    <location>
        <begin position="211"/>
        <end position="220"/>
    </location>
</feature>
<feature type="compositionally biased region" description="Polar residues" evidence="1">
    <location>
        <begin position="187"/>
        <end position="205"/>
    </location>
</feature>
<sequence length="371" mass="40750">MSFPMSNPDHSWNEWAWNQPTPQPRGGRPTTGIPQMSSRHGMRPQGQAMFQEPPLPPTQSRRPRTTGGTYGLGTEPPHPILSPFAPRTPNAPTLRMPRPRYRLSSSSRPFTIPAMPVLYGLAPPSSQPPNLNLSLPSLSTLPVPSESAPPPTASPTPTKKATPTPPNMEEMNQLLSEKTTTPSTPTGEITNGQNLTSSTEPSSAHTIPRPGSSNGSTSSSEAQHTPRIPESQWDSTSPSPTTSHFHDAEEMQPWRPAYSQIATDPNVQPPPGITYQMLAPEPRPNSTSWSTTYSHWPSQRETAPIWTGPPDFDNFNQDEDTFGGWANKDEETTGSYTTDVYRGNRGYTPAPYQPSFYTAPFPLPNSPNWEY</sequence>
<dbReference type="AlphaFoldDB" id="A0A284QWG0"/>
<evidence type="ECO:0000313" key="2">
    <source>
        <dbReference type="EMBL" id="SJL00817.1"/>
    </source>
</evidence>